<name>A0AAU7Q4N8_9GAMM</name>
<evidence type="ECO:0000256" key="1">
    <source>
        <dbReference type="SAM" id="Phobius"/>
    </source>
</evidence>
<evidence type="ECO:0000313" key="2">
    <source>
        <dbReference type="EMBL" id="XBS68120.1"/>
    </source>
</evidence>
<reference evidence="2" key="1">
    <citation type="submission" date="2024-06" db="EMBL/GenBank/DDBJ databases">
        <authorList>
            <person name="Coelho C."/>
            <person name="Bento M."/>
            <person name="Garcia E."/>
            <person name="Camelo A."/>
            <person name="Brandao I."/>
            <person name="Espirito Santo C."/>
            <person name="Trovao J."/>
            <person name="Verissimo A."/>
            <person name="Costa J."/>
            <person name="Tiago I."/>
        </authorList>
    </citation>
    <scope>NUCLEOTIDE SEQUENCE</scope>
    <source>
        <strain evidence="2">KWT182</strain>
    </source>
</reference>
<keyword evidence="1" id="KW-0812">Transmembrane</keyword>
<keyword evidence="1" id="KW-1133">Transmembrane helix</keyword>
<evidence type="ECO:0008006" key="3">
    <source>
        <dbReference type="Google" id="ProtNLM"/>
    </source>
</evidence>
<accession>A0AAU7Q4N8</accession>
<sequence>MTFTIILLTLFAALLHAGWNTLLRGGGDKLWSMTIMCLAVTVASGAIAFFLAPPAKAG</sequence>
<dbReference type="EMBL" id="CP157947">
    <property type="protein sequence ID" value="XBS68120.1"/>
    <property type="molecule type" value="Genomic_DNA"/>
</dbReference>
<dbReference type="AlphaFoldDB" id="A0AAU7Q4N8"/>
<proteinExistence type="predicted"/>
<organism evidence="2">
    <name type="scientific">Acerihabitans sp. KWT182</name>
    <dbReference type="NCBI Taxonomy" id="3157919"/>
    <lineage>
        <taxon>Bacteria</taxon>
        <taxon>Pseudomonadati</taxon>
        <taxon>Pseudomonadota</taxon>
        <taxon>Gammaproteobacteria</taxon>
        <taxon>Enterobacterales</taxon>
        <taxon>Pectobacteriaceae</taxon>
        <taxon>Acerihabitans</taxon>
    </lineage>
</organism>
<feature type="transmembrane region" description="Helical" evidence="1">
    <location>
        <begin position="30"/>
        <end position="52"/>
    </location>
</feature>
<keyword evidence="1" id="KW-0472">Membrane</keyword>
<protein>
    <recommendedName>
        <fullName evidence="3">EamA family transporter</fullName>
    </recommendedName>
</protein>
<gene>
    <name evidence="2" type="ORF">ABK905_14790</name>
</gene>